<dbReference type="Gene3D" id="3.30.1540.20">
    <property type="entry name" value="MutL, C-terminal domain, dimerisation subdomain"/>
    <property type="match status" value="1"/>
</dbReference>
<keyword evidence="8" id="KW-0255">Endonuclease</keyword>
<evidence type="ECO:0000259" key="7">
    <source>
        <dbReference type="SMART" id="SM01340"/>
    </source>
</evidence>
<reference evidence="8 9" key="1">
    <citation type="submission" date="2022-06" db="EMBL/GenBank/DDBJ databases">
        <title>Isolation of gut microbiota from human fecal samples.</title>
        <authorList>
            <person name="Pamer E.G."/>
            <person name="Barat B."/>
            <person name="Waligurski E."/>
            <person name="Medina S."/>
            <person name="Paddock L."/>
            <person name="Mostad J."/>
        </authorList>
    </citation>
    <scope>NUCLEOTIDE SEQUENCE [LARGE SCALE GENOMIC DNA]</scope>
    <source>
        <strain evidence="8 9">DFI.6.1</strain>
    </source>
</reference>
<keyword evidence="8" id="KW-0378">Hydrolase</keyword>
<dbReference type="InterPro" id="IPR014762">
    <property type="entry name" value="DNA_mismatch_repair_CS"/>
</dbReference>
<evidence type="ECO:0000256" key="3">
    <source>
        <dbReference type="ARBA" id="ARBA00023204"/>
    </source>
</evidence>
<feature type="compositionally biased region" description="Basic and acidic residues" evidence="5">
    <location>
        <begin position="417"/>
        <end position="434"/>
    </location>
</feature>
<keyword evidence="8" id="KW-0540">Nuclease</keyword>
<feature type="domain" description="DNA mismatch repair protein S5" evidence="7">
    <location>
        <begin position="207"/>
        <end position="325"/>
    </location>
</feature>
<dbReference type="InterPro" id="IPR014721">
    <property type="entry name" value="Ribsml_uS5_D2-typ_fold_subgr"/>
</dbReference>
<keyword evidence="2 4" id="KW-0227">DNA damage</keyword>
<organism evidence="8 9">
    <name type="scientific">Massilicoli timonensis</name>
    <dbReference type="NCBI Taxonomy" id="2015901"/>
    <lineage>
        <taxon>Bacteria</taxon>
        <taxon>Bacillati</taxon>
        <taxon>Bacillota</taxon>
        <taxon>Erysipelotrichia</taxon>
        <taxon>Erysipelotrichales</taxon>
        <taxon>Erysipelotrichaceae</taxon>
        <taxon>Massilicoli</taxon>
    </lineage>
</organism>
<evidence type="ECO:0000256" key="4">
    <source>
        <dbReference type="HAMAP-Rule" id="MF_00149"/>
    </source>
</evidence>
<evidence type="ECO:0000313" key="8">
    <source>
        <dbReference type="EMBL" id="MCQ5122167.1"/>
    </source>
</evidence>
<dbReference type="InterPro" id="IPR038973">
    <property type="entry name" value="MutL/Mlh/Pms-like"/>
</dbReference>
<dbReference type="CDD" id="cd16926">
    <property type="entry name" value="HATPase_MutL-MLH-PMS-like"/>
    <property type="match status" value="1"/>
</dbReference>
<comment type="function">
    <text evidence="4">This protein is involved in the repair of mismatches in DNA. It is required for dam-dependent methyl-directed DNA mismatch repair. May act as a 'molecular matchmaker', a protein that promotes the formation of a stable complex between two or more DNA-binding proteins in an ATP-dependent manner without itself being part of a final effector complex.</text>
</comment>
<dbReference type="SUPFAM" id="SSF55874">
    <property type="entry name" value="ATPase domain of HSP90 chaperone/DNA topoisomerase II/histidine kinase"/>
    <property type="match status" value="1"/>
</dbReference>
<protein>
    <recommendedName>
        <fullName evidence="4">DNA mismatch repair protein MutL</fullName>
    </recommendedName>
</protein>
<dbReference type="PANTHER" id="PTHR10073:SF12">
    <property type="entry name" value="DNA MISMATCH REPAIR PROTEIN MLH1"/>
    <property type="match status" value="1"/>
</dbReference>
<dbReference type="Gene3D" id="3.30.1370.100">
    <property type="entry name" value="MutL, C-terminal domain, regulatory subdomain"/>
    <property type="match status" value="1"/>
</dbReference>
<dbReference type="CDD" id="cd00782">
    <property type="entry name" value="MutL_Trans"/>
    <property type="match status" value="1"/>
</dbReference>
<gene>
    <name evidence="4 8" type="primary">mutL</name>
    <name evidence="8" type="ORF">NE663_07835</name>
</gene>
<dbReference type="InterPro" id="IPR014790">
    <property type="entry name" value="MutL_C"/>
</dbReference>
<accession>A0ABT1SLZ9</accession>
<dbReference type="InterPro" id="IPR042120">
    <property type="entry name" value="MutL_C_dimsub"/>
</dbReference>
<dbReference type="InterPro" id="IPR037198">
    <property type="entry name" value="MutL_C_sf"/>
</dbReference>
<evidence type="ECO:0000256" key="5">
    <source>
        <dbReference type="SAM" id="MobiDB-lite"/>
    </source>
</evidence>
<dbReference type="RefSeq" id="WP_256198051.1">
    <property type="nucleotide sequence ID" value="NZ_CALVCM010000015.1"/>
</dbReference>
<dbReference type="PANTHER" id="PTHR10073">
    <property type="entry name" value="DNA MISMATCH REPAIR PROTEIN MLH, PMS, MUTL"/>
    <property type="match status" value="1"/>
</dbReference>
<dbReference type="SUPFAM" id="SSF54211">
    <property type="entry name" value="Ribosomal protein S5 domain 2-like"/>
    <property type="match status" value="1"/>
</dbReference>
<evidence type="ECO:0000256" key="1">
    <source>
        <dbReference type="ARBA" id="ARBA00006082"/>
    </source>
</evidence>
<evidence type="ECO:0000313" key="9">
    <source>
        <dbReference type="Proteomes" id="UP001524435"/>
    </source>
</evidence>
<dbReference type="Pfam" id="PF13589">
    <property type="entry name" value="HATPase_c_3"/>
    <property type="match status" value="1"/>
</dbReference>
<evidence type="ECO:0000256" key="2">
    <source>
        <dbReference type="ARBA" id="ARBA00022763"/>
    </source>
</evidence>
<feature type="region of interest" description="Disordered" evidence="5">
    <location>
        <begin position="392"/>
        <end position="458"/>
    </location>
</feature>
<sequence>MGIINRLSEQLSNMIAAGEVVERPSGIIKELVENSIDAKATQISISAEQGGILSLSVVDNGTGMDAQDALLAFERHATSKIKESNDLWNIHTMGFRGEALPSIASVSHVRLRTNDGKEGTEVEIKYGKLDHASPIGTPRGTSIEVKNLFQKTPARFKHLKTPQYEFSLISDVVQKFALSHPEIAFTLHHDGKLTFRSSGSGSLREVIMQIYGREVAKSAISLQGKDQDYTIAGYAVQPQYNRATKYYMLLFINGRMVRSYRLQKAVADAYAPYLPKDRYPITVVNVSMDAQLVDVNVHPSKWEIRLSKEKQLERLLFDTVKQALETQISVPEAKPRREKETIQTQQFDFTYTNAPENTRVHESINQSFQKPPLEVKTMTLEDLLSSTQIQEPDVPYTSEPEHAPAPLPSFASDALPEPEKESQHASDDQRKDACDPPALNQTQSTSDEGSKAESSANKPSAFPQLQVIGQFHNCYIIAQGEAGLYIIDQHAAAERFHYEQFSEMIYSGKTEVQPLLLPITLEVPPQVVSALEQLNEKLAALGIRFELFGNHTLVCRELPVWLHDVEEKQYLQDMVDLFIKEETISIEQLRKGAIASLACHSSIRFHRPLTTNEMKQVIADLASCKQPYHCPHGRPTMIIMSEKELEKDFKRIL</sequence>
<dbReference type="EMBL" id="JANGCH010000010">
    <property type="protein sequence ID" value="MCQ5122167.1"/>
    <property type="molecule type" value="Genomic_DNA"/>
</dbReference>
<dbReference type="Gene3D" id="3.30.230.10">
    <property type="match status" value="1"/>
</dbReference>
<comment type="similarity">
    <text evidence="1 4">Belongs to the DNA mismatch repair MutL/HexB family.</text>
</comment>
<dbReference type="SMART" id="SM01340">
    <property type="entry name" value="DNA_mis_repair"/>
    <property type="match status" value="1"/>
</dbReference>
<dbReference type="Pfam" id="PF08676">
    <property type="entry name" value="MutL_C"/>
    <property type="match status" value="1"/>
</dbReference>
<dbReference type="InterPro" id="IPR013507">
    <property type="entry name" value="DNA_mismatch_S5_2-like"/>
</dbReference>
<proteinExistence type="inferred from homology"/>
<dbReference type="PROSITE" id="PS00058">
    <property type="entry name" value="DNA_MISMATCH_REPAIR_1"/>
    <property type="match status" value="1"/>
</dbReference>
<dbReference type="InterPro" id="IPR020667">
    <property type="entry name" value="DNA_mismatch_repair_MutL"/>
</dbReference>
<dbReference type="Gene3D" id="3.30.565.10">
    <property type="entry name" value="Histidine kinase-like ATPase, C-terminal domain"/>
    <property type="match status" value="1"/>
</dbReference>
<feature type="compositionally biased region" description="Polar residues" evidence="5">
    <location>
        <begin position="439"/>
        <end position="458"/>
    </location>
</feature>
<dbReference type="GO" id="GO:0004519">
    <property type="term" value="F:endonuclease activity"/>
    <property type="evidence" value="ECO:0007669"/>
    <property type="project" value="UniProtKB-KW"/>
</dbReference>
<dbReference type="HAMAP" id="MF_00149">
    <property type="entry name" value="DNA_mis_repair"/>
    <property type="match status" value="1"/>
</dbReference>
<dbReference type="InterPro" id="IPR020568">
    <property type="entry name" value="Ribosomal_Su5_D2-typ_SF"/>
</dbReference>
<dbReference type="Proteomes" id="UP001524435">
    <property type="component" value="Unassembled WGS sequence"/>
</dbReference>
<dbReference type="InterPro" id="IPR002099">
    <property type="entry name" value="MutL/Mlh/PMS"/>
</dbReference>
<keyword evidence="3 4" id="KW-0234">DNA repair</keyword>
<dbReference type="SMART" id="SM00853">
    <property type="entry name" value="MutL_C"/>
    <property type="match status" value="1"/>
</dbReference>
<dbReference type="Pfam" id="PF01119">
    <property type="entry name" value="DNA_mis_repair"/>
    <property type="match status" value="1"/>
</dbReference>
<dbReference type="SUPFAM" id="SSF118116">
    <property type="entry name" value="DNA mismatch repair protein MutL"/>
    <property type="match status" value="1"/>
</dbReference>
<dbReference type="NCBIfam" id="TIGR00585">
    <property type="entry name" value="mutl"/>
    <property type="match status" value="1"/>
</dbReference>
<dbReference type="InterPro" id="IPR042121">
    <property type="entry name" value="MutL_C_regsub"/>
</dbReference>
<name>A0ABT1SLZ9_9FIRM</name>
<feature type="domain" description="MutL C-terminal dimerisation" evidence="6">
    <location>
        <begin position="467"/>
        <end position="609"/>
    </location>
</feature>
<keyword evidence="9" id="KW-1185">Reference proteome</keyword>
<evidence type="ECO:0000259" key="6">
    <source>
        <dbReference type="SMART" id="SM00853"/>
    </source>
</evidence>
<comment type="caution">
    <text evidence="8">The sequence shown here is derived from an EMBL/GenBank/DDBJ whole genome shotgun (WGS) entry which is preliminary data.</text>
</comment>
<dbReference type="InterPro" id="IPR036890">
    <property type="entry name" value="HATPase_C_sf"/>
</dbReference>